<evidence type="ECO:0000313" key="20">
    <source>
        <dbReference type="EMBL" id="KAG5677610.1"/>
    </source>
</evidence>
<dbReference type="AlphaFoldDB" id="A0A9J6C6F6"/>
<feature type="transmembrane region" description="Helical" evidence="18">
    <location>
        <begin position="575"/>
        <end position="599"/>
    </location>
</feature>
<keyword evidence="11" id="KW-0256">Endoplasmic reticulum</keyword>
<evidence type="ECO:0000256" key="17">
    <source>
        <dbReference type="SAM" id="MobiDB-lite"/>
    </source>
</evidence>
<evidence type="ECO:0000256" key="14">
    <source>
        <dbReference type="ARBA" id="ARBA00045085"/>
    </source>
</evidence>
<dbReference type="Pfam" id="PF13432">
    <property type="entry name" value="TPR_16"/>
    <property type="match status" value="1"/>
</dbReference>
<sequence length="1032" mass="116527">MKPTRKIAQPREKKFRMDYVNLGCCVLAFVLYFNTLKAGFVYDDRRAILANPDVTGASQSWYQLLYNDFWGTPLVDSGSHGSYRPLCVLSYKLNHIVGGLKPFGYHLINVLLHCLATGLVVKLARHLLPNTTCTAITGLLFASHPVHSEAVAGIVGRADLIACNFYILTILSYIKHVQWRKKCHLRHWMALCAAILSASAAVLSKETAVSALIVCVIYDILKGFNMLLKDKHQLRSIGILGITILTILHLRLSISGPMTQFSTADNPTAKVNSLMTRFYTFLYLPVFNFNLLIYPQTLSFDWGMDAISRITSFFDPRNFVSIFFYFTLSYVIWKCIIRLKESSSITIESSSSSLSLMSLHKRKVGRTIQKRKHQQQQNNNNNNNNNNNSSAYNYNYAKPSESTWTKHNQLWSSSENNNCYVCKNNMDYHNINSNQINNNNNNNSSSFNYNLTTMIEEEQNGIKQSSSISLSPLKKYIRNNNNIVYSSDDNNNNNNEFTSDNNNNNLYIIDNHSTTTTTMTMTMKVYHNNFQNLKPLHMRSKIKEYSSRIFKAAINHVIESSSSEEMHTKLNGTSAVLISITILILPFLPATNLFFYVGFVVAERILYLPSVGYCLLIGLGLGKLINSQVQYGSSSSNSTSGNGRMKHKRTEKINLKSIATVLCVIVMISAFCIKTVKRNRDWYDEESLYRSAVKVNPPKALGNLGSVLSSLGRNLEAEKVLIAALKHRPNMADVHYNLGILYQNQQKYENAVNSFQKAIHFRPTLALAYLNLGTSLIALGRCHEAASVLRDGTKLDGTGLRDRAEHENARISSLLQLGGLYTEQGKLQRALAVYREALYTLPSSYPPQEIYHRLGDVFFRLNKWPEAERFHRAALDAGHIGAHISYGTIIARNSSRSLEAEQYFKRAIRLAPLDSSIHHHYAEFLTSIARHDEACRSRVRAAELSPSNYNLVMAAASALRSRDKKVEAEKWYRQAAILRPNDARAHTNLGAILHLLGRTHEAILSYKVALNLQPNDPTTLDNLRKLKVIEFS</sequence>
<feature type="repeat" description="TPR" evidence="16">
    <location>
        <begin position="983"/>
        <end position="1016"/>
    </location>
</feature>
<accession>A0A9J6C6F6</accession>
<evidence type="ECO:0000256" key="2">
    <source>
        <dbReference type="ARBA" id="ARBA00004141"/>
    </source>
</evidence>
<dbReference type="SUPFAM" id="SSF48452">
    <property type="entry name" value="TPR-like"/>
    <property type="match status" value="2"/>
</dbReference>
<dbReference type="Pfam" id="PF13374">
    <property type="entry name" value="TPR_10"/>
    <property type="match status" value="1"/>
</dbReference>
<protein>
    <recommendedName>
        <fullName evidence="6">dolichyl-phosphate-mannose--protein mannosyltransferase</fullName>
        <ecNumber evidence="6">2.4.1.109</ecNumber>
    </recommendedName>
</protein>
<feature type="repeat" description="TPR" evidence="16">
    <location>
        <begin position="732"/>
        <end position="765"/>
    </location>
</feature>
<organism evidence="20 21">
    <name type="scientific">Polypedilum vanderplanki</name>
    <name type="common">Sleeping chironomid midge</name>
    <dbReference type="NCBI Taxonomy" id="319348"/>
    <lineage>
        <taxon>Eukaryota</taxon>
        <taxon>Metazoa</taxon>
        <taxon>Ecdysozoa</taxon>
        <taxon>Arthropoda</taxon>
        <taxon>Hexapoda</taxon>
        <taxon>Insecta</taxon>
        <taxon>Pterygota</taxon>
        <taxon>Neoptera</taxon>
        <taxon>Endopterygota</taxon>
        <taxon>Diptera</taxon>
        <taxon>Nematocera</taxon>
        <taxon>Chironomoidea</taxon>
        <taxon>Chironomidae</taxon>
        <taxon>Chironominae</taxon>
        <taxon>Polypedilum</taxon>
        <taxon>Polypedilum</taxon>
    </lineage>
</organism>
<evidence type="ECO:0000259" key="19">
    <source>
        <dbReference type="Pfam" id="PF08409"/>
    </source>
</evidence>
<evidence type="ECO:0000256" key="18">
    <source>
        <dbReference type="SAM" id="Phobius"/>
    </source>
</evidence>
<gene>
    <name evidence="20" type="ORF">PVAND_007354</name>
</gene>
<keyword evidence="7" id="KW-0808">Transferase</keyword>
<keyword evidence="8 18" id="KW-0812">Transmembrane</keyword>
<dbReference type="Proteomes" id="UP001107558">
    <property type="component" value="Chromosome 2"/>
</dbReference>
<evidence type="ECO:0000256" key="5">
    <source>
        <dbReference type="ARBA" id="ARBA00007882"/>
    </source>
</evidence>
<proteinExistence type="inferred from homology"/>
<dbReference type="PROSITE" id="PS50293">
    <property type="entry name" value="TPR_REGION"/>
    <property type="match status" value="1"/>
</dbReference>
<dbReference type="PROSITE" id="PS50005">
    <property type="entry name" value="TPR"/>
    <property type="match status" value="3"/>
</dbReference>
<feature type="compositionally biased region" description="Low complexity" evidence="17">
    <location>
        <begin position="378"/>
        <end position="393"/>
    </location>
</feature>
<evidence type="ECO:0000256" key="3">
    <source>
        <dbReference type="ARBA" id="ARBA00004240"/>
    </source>
</evidence>
<evidence type="ECO:0000256" key="4">
    <source>
        <dbReference type="ARBA" id="ARBA00004922"/>
    </source>
</evidence>
<dbReference type="GO" id="GO:0005789">
    <property type="term" value="C:endoplasmic reticulum membrane"/>
    <property type="evidence" value="ECO:0007669"/>
    <property type="project" value="TreeGrafter"/>
</dbReference>
<feature type="transmembrane region" description="Helical" evidence="18">
    <location>
        <begin position="274"/>
        <end position="294"/>
    </location>
</feature>
<comment type="function">
    <text evidence="1">Transfers mannosyl residues to the hydroxyl group of serine or threonine residues.</text>
</comment>
<reference evidence="20" key="1">
    <citation type="submission" date="2021-03" db="EMBL/GenBank/DDBJ databases">
        <title>Chromosome level genome of the anhydrobiotic midge Polypedilum vanderplanki.</title>
        <authorList>
            <person name="Yoshida Y."/>
            <person name="Kikawada T."/>
            <person name="Gusev O."/>
        </authorList>
    </citation>
    <scope>NUCLEOTIDE SEQUENCE</scope>
    <source>
        <strain evidence="20">NIAS01</strain>
        <tissue evidence="20">Whole body or cell culture</tissue>
    </source>
</reference>
<feature type="transmembrane region" description="Helical" evidence="18">
    <location>
        <begin position="653"/>
        <end position="671"/>
    </location>
</feature>
<dbReference type="Pfam" id="PF08409">
    <property type="entry name" value="TMTC_DUF1736"/>
    <property type="match status" value="1"/>
</dbReference>
<keyword evidence="10 16" id="KW-0802">TPR repeat</keyword>
<feature type="transmembrane region" description="Helical" evidence="18">
    <location>
        <begin position="150"/>
        <end position="173"/>
    </location>
</feature>
<dbReference type="EMBL" id="JADBJN010000002">
    <property type="protein sequence ID" value="KAG5677610.1"/>
    <property type="molecule type" value="Genomic_DNA"/>
</dbReference>
<evidence type="ECO:0000256" key="12">
    <source>
        <dbReference type="ARBA" id="ARBA00022989"/>
    </source>
</evidence>
<evidence type="ECO:0000256" key="1">
    <source>
        <dbReference type="ARBA" id="ARBA00003582"/>
    </source>
</evidence>
<dbReference type="Pfam" id="PF00515">
    <property type="entry name" value="TPR_1"/>
    <property type="match status" value="1"/>
</dbReference>
<dbReference type="PANTHER" id="PTHR44216:SF3">
    <property type="entry name" value="PROTEIN O-MANNOSYL-TRANSFERASE TMTC2"/>
    <property type="match status" value="1"/>
</dbReference>
<comment type="similarity">
    <text evidence="5">Belongs to the TMTC family.</text>
</comment>
<evidence type="ECO:0000256" key="13">
    <source>
        <dbReference type="ARBA" id="ARBA00023136"/>
    </source>
</evidence>
<feature type="transmembrane region" description="Helical" evidence="18">
    <location>
        <begin position="605"/>
        <end position="625"/>
    </location>
</feature>
<comment type="subcellular location">
    <subcellularLocation>
        <location evidence="3">Endoplasmic reticulum</location>
    </subcellularLocation>
    <subcellularLocation>
        <location evidence="2">Membrane</location>
        <topology evidence="2">Multi-pass membrane protein</topology>
    </subcellularLocation>
</comment>
<evidence type="ECO:0000256" key="6">
    <source>
        <dbReference type="ARBA" id="ARBA00012839"/>
    </source>
</evidence>
<feature type="repeat" description="TPR" evidence="16">
    <location>
        <begin position="811"/>
        <end position="844"/>
    </location>
</feature>
<dbReference type="InterPro" id="IPR052384">
    <property type="entry name" value="TMTC_O-mannosyltransferase"/>
</dbReference>
<evidence type="ECO:0000256" key="15">
    <source>
        <dbReference type="ARBA" id="ARBA00045102"/>
    </source>
</evidence>
<evidence type="ECO:0000256" key="9">
    <source>
        <dbReference type="ARBA" id="ARBA00022737"/>
    </source>
</evidence>
<keyword evidence="13 18" id="KW-0472">Membrane</keyword>
<dbReference type="InterPro" id="IPR011990">
    <property type="entry name" value="TPR-like_helical_dom_sf"/>
</dbReference>
<comment type="catalytic activity">
    <reaction evidence="14">
        <text>a di-trans,poly-cis-dolichyl beta-D-mannosyl phosphate + L-threonyl-[protein] = 3-O-(alpha-D-mannosyl)-L-threonyl-[protein] + a di-trans,poly-cis-dolichyl phosphate + H(+)</text>
        <dbReference type="Rhea" id="RHEA:53396"/>
        <dbReference type="Rhea" id="RHEA-COMP:11060"/>
        <dbReference type="Rhea" id="RHEA-COMP:13547"/>
        <dbReference type="Rhea" id="RHEA-COMP:19498"/>
        <dbReference type="Rhea" id="RHEA-COMP:19501"/>
        <dbReference type="ChEBI" id="CHEBI:15378"/>
        <dbReference type="ChEBI" id="CHEBI:30013"/>
        <dbReference type="ChEBI" id="CHEBI:57683"/>
        <dbReference type="ChEBI" id="CHEBI:58211"/>
        <dbReference type="ChEBI" id="CHEBI:137323"/>
        <dbReference type="EC" id="2.4.1.109"/>
    </reaction>
</comment>
<dbReference type="SMART" id="SM00028">
    <property type="entry name" value="TPR"/>
    <property type="match status" value="7"/>
</dbReference>
<comment type="catalytic activity">
    <reaction evidence="15">
        <text>a di-trans,poly-cis-dolichyl beta-D-mannosyl phosphate + L-seryl-[protein] = 3-O-(alpha-D-mannosyl)-L-seryl-[protein] + a di-trans,poly-cis-dolichyl phosphate + H(+)</text>
        <dbReference type="Rhea" id="RHEA:17377"/>
        <dbReference type="Rhea" id="RHEA-COMP:9863"/>
        <dbReference type="Rhea" id="RHEA-COMP:13546"/>
        <dbReference type="Rhea" id="RHEA-COMP:19498"/>
        <dbReference type="Rhea" id="RHEA-COMP:19501"/>
        <dbReference type="ChEBI" id="CHEBI:15378"/>
        <dbReference type="ChEBI" id="CHEBI:29999"/>
        <dbReference type="ChEBI" id="CHEBI:57683"/>
        <dbReference type="ChEBI" id="CHEBI:58211"/>
        <dbReference type="ChEBI" id="CHEBI:137321"/>
        <dbReference type="EC" id="2.4.1.109"/>
    </reaction>
</comment>
<evidence type="ECO:0000256" key="16">
    <source>
        <dbReference type="PROSITE-ProRule" id="PRU00339"/>
    </source>
</evidence>
<keyword evidence="21" id="KW-1185">Reference proteome</keyword>
<feature type="domain" description="DUF1736" evidence="19">
    <location>
        <begin position="258"/>
        <end position="328"/>
    </location>
</feature>
<evidence type="ECO:0000256" key="8">
    <source>
        <dbReference type="ARBA" id="ARBA00022692"/>
    </source>
</evidence>
<evidence type="ECO:0000256" key="7">
    <source>
        <dbReference type="ARBA" id="ARBA00022679"/>
    </source>
</evidence>
<keyword evidence="9" id="KW-0677">Repeat</keyword>
<evidence type="ECO:0000256" key="10">
    <source>
        <dbReference type="ARBA" id="ARBA00022803"/>
    </source>
</evidence>
<comment type="pathway">
    <text evidence="4">Protein modification; protein glycosylation.</text>
</comment>
<dbReference type="InterPro" id="IPR019734">
    <property type="entry name" value="TPR_rpt"/>
</dbReference>
<dbReference type="Gene3D" id="1.25.40.10">
    <property type="entry name" value="Tetratricopeptide repeat domain"/>
    <property type="match status" value="3"/>
</dbReference>
<feature type="transmembrane region" description="Helical" evidence="18">
    <location>
        <begin position="237"/>
        <end position="254"/>
    </location>
</feature>
<dbReference type="OrthoDB" id="1658288at2759"/>
<dbReference type="EC" id="2.4.1.109" evidence="6"/>
<dbReference type="InterPro" id="IPR013618">
    <property type="entry name" value="TMTC_DUF1736"/>
</dbReference>
<feature type="region of interest" description="Disordered" evidence="17">
    <location>
        <begin position="366"/>
        <end position="393"/>
    </location>
</feature>
<name>A0A9J6C6F6_POLVA</name>
<dbReference type="GO" id="GO:0004169">
    <property type="term" value="F:dolichyl-phosphate-mannose-protein mannosyltransferase activity"/>
    <property type="evidence" value="ECO:0007669"/>
    <property type="project" value="UniProtKB-EC"/>
</dbReference>
<evidence type="ECO:0000256" key="11">
    <source>
        <dbReference type="ARBA" id="ARBA00022824"/>
    </source>
</evidence>
<keyword evidence="12 18" id="KW-1133">Transmembrane helix</keyword>
<evidence type="ECO:0000313" key="21">
    <source>
        <dbReference type="Proteomes" id="UP001107558"/>
    </source>
</evidence>
<feature type="transmembrane region" description="Helical" evidence="18">
    <location>
        <begin position="20"/>
        <end position="42"/>
    </location>
</feature>
<comment type="caution">
    <text evidence="20">The sequence shown here is derived from an EMBL/GenBank/DDBJ whole genome shotgun (WGS) entry which is preliminary data.</text>
</comment>
<dbReference type="PANTHER" id="PTHR44216">
    <property type="entry name" value="PROTEIN O-MANNOSYL-TRANSFERASE TMTC2"/>
    <property type="match status" value="1"/>
</dbReference>